<dbReference type="RefSeq" id="WP_163815107.1">
    <property type="nucleotide sequence ID" value="NZ_JAAGOB010000001.1"/>
</dbReference>
<feature type="transmembrane region" description="Helical" evidence="2">
    <location>
        <begin position="75"/>
        <end position="93"/>
    </location>
</feature>
<sequence>MTDVAEPRRAGTKTRGRRPPMSPTRVCVEIGLASVVFGVLLGVVWYLLSPEITGQVTERGFSVPIDQARRLFDRVAVFALAGAAVGLVLGVVSGWRHRRRPVTSVLMLAAGGLAGSFVAWGLGAGLGSSSTAGEPGTAVTLPLELDAPAAVLAWPVVGVVVMTVMALFRDDRSPWVWNGGSR</sequence>
<keyword evidence="2" id="KW-0472">Membrane</keyword>
<organism evidence="3 4">
    <name type="scientific">Phytoactinopolyspora alkaliphila</name>
    <dbReference type="NCBI Taxonomy" id="1783498"/>
    <lineage>
        <taxon>Bacteria</taxon>
        <taxon>Bacillati</taxon>
        <taxon>Actinomycetota</taxon>
        <taxon>Actinomycetes</taxon>
        <taxon>Jiangellales</taxon>
        <taxon>Jiangellaceae</taxon>
        <taxon>Phytoactinopolyspora</taxon>
    </lineage>
</organism>
<evidence type="ECO:0000256" key="2">
    <source>
        <dbReference type="SAM" id="Phobius"/>
    </source>
</evidence>
<reference evidence="3 4" key="1">
    <citation type="submission" date="2020-02" db="EMBL/GenBank/DDBJ databases">
        <authorList>
            <person name="Li X.-J."/>
            <person name="Feng X.-M."/>
        </authorList>
    </citation>
    <scope>NUCLEOTIDE SEQUENCE [LARGE SCALE GENOMIC DNA]</scope>
    <source>
        <strain evidence="3 4">CGMCC 4.7225</strain>
    </source>
</reference>
<evidence type="ECO:0000313" key="3">
    <source>
        <dbReference type="EMBL" id="NED93837.1"/>
    </source>
</evidence>
<evidence type="ECO:0000313" key="4">
    <source>
        <dbReference type="Proteomes" id="UP000469185"/>
    </source>
</evidence>
<feature type="transmembrane region" description="Helical" evidence="2">
    <location>
        <begin position="105"/>
        <end position="127"/>
    </location>
</feature>
<evidence type="ECO:0008006" key="5">
    <source>
        <dbReference type="Google" id="ProtNLM"/>
    </source>
</evidence>
<protein>
    <recommendedName>
        <fullName evidence="5">DUF2567 domain-containing protein</fullName>
    </recommendedName>
</protein>
<feature type="transmembrane region" description="Helical" evidence="2">
    <location>
        <begin position="147"/>
        <end position="168"/>
    </location>
</feature>
<proteinExistence type="predicted"/>
<keyword evidence="4" id="KW-1185">Reference proteome</keyword>
<feature type="transmembrane region" description="Helical" evidence="2">
    <location>
        <begin position="26"/>
        <end position="48"/>
    </location>
</feature>
<gene>
    <name evidence="3" type="ORF">G1H11_00725</name>
</gene>
<dbReference type="AlphaFoldDB" id="A0A6N9YFY7"/>
<dbReference type="EMBL" id="JAAGOB010000001">
    <property type="protein sequence ID" value="NED93837.1"/>
    <property type="molecule type" value="Genomic_DNA"/>
</dbReference>
<comment type="caution">
    <text evidence="3">The sequence shown here is derived from an EMBL/GenBank/DDBJ whole genome shotgun (WGS) entry which is preliminary data.</text>
</comment>
<keyword evidence="2" id="KW-0812">Transmembrane</keyword>
<evidence type="ECO:0000256" key="1">
    <source>
        <dbReference type="SAM" id="MobiDB-lite"/>
    </source>
</evidence>
<accession>A0A6N9YFY7</accession>
<keyword evidence="2" id="KW-1133">Transmembrane helix</keyword>
<dbReference type="Proteomes" id="UP000469185">
    <property type="component" value="Unassembled WGS sequence"/>
</dbReference>
<name>A0A6N9YFY7_9ACTN</name>
<feature type="region of interest" description="Disordered" evidence="1">
    <location>
        <begin position="1"/>
        <end position="21"/>
    </location>
</feature>